<keyword evidence="4" id="KW-1185">Reference proteome</keyword>
<comment type="caution">
    <text evidence="3">The sequence shown here is derived from an EMBL/GenBank/DDBJ whole genome shotgun (WGS) entry which is preliminary data.</text>
</comment>
<sequence length="352" mass="38716">MSSPPTPTPLFNSLHARLDALLQAYELGTAPHPLPPAPDPDRDLWIILEDPDCIVEAQDNLKQRAGEVRVLLNDEWRSILLSSIPLLTDDSSTLRSGPSLIPAAGLGLFTSAPISSGSTICHYVGDLHSIASFRSLPDRSYGILLPLAPSSSTSALPTQTRDVIVDPSPLPAYAPIPARFANDPRSPAATNCRFQPDLKCLWARMVATRDIEAGGEVYVDYGDAYWDQHQGVGIMVGIKQSETPIYQNVVGWMIVGFSLVDCVIFLRLMNSLMIPSSAWLISLVVIRDVLCIHENESPSMKAALLVIYSLLVVNKLFVLRFAIFYKQRRKEEEERGLSHGLGTTPLIDEQFV</sequence>
<protein>
    <recommendedName>
        <fullName evidence="2">SET domain-containing protein</fullName>
    </recommendedName>
</protein>
<dbReference type="InterPro" id="IPR046341">
    <property type="entry name" value="SET_dom_sf"/>
</dbReference>
<proteinExistence type="predicted"/>
<feature type="transmembrane region" description="Helical" evidence="1">
    <location>
        <begin position="249"/>
        <end position="266"/>
    </location>
</feature>
<dbReference type="InterPro" id="IPR001214">
    <property type="entry name" value="SET_dom"/>
</dbReference>
<evidence type="ECO:0000259" key="2">
    <source>
        <dbReference type="PROSITE" id="PS50280"/>
    </source>
</evidence>
<dbReference type="Gene3D" id="2.170.270.10">
    <property type="entry name" value="SET domain"/>
    <property type="match status" value="1"/>
</dbReference>
<feature type="transmembrane region" description="Helical" evidence="1">
    <location>
        <begin position="302"/>
        <end position="325"/>
    </location>
</feature>
<keyword evidence="1" id="KW-0812">Transmembrane</keyword>
<evidence type="ECO:0000313" key="4">
    <source>
        <dbReference type="Proteomes" id="UP001165060"/>
    </source>
</evidence>
<accession>A0ABQ6NEF0</accession>
<keyword evidence="1" id="KW-1133">Transmembrane helix</keyword>
<organism evidence="3 4">
    <name type="scientific">Tetraparma gracilis</name>
    <dbReference type="NCBI Taxonomy" id="2962635"/>
    <lineage>
        <taxon>Eukaryota</taxon>
        <taxon>Sar</taxon>
        <taxon>Stramenopiles</taxon>
        <taxon>Ochrophyta</taxon>
        <taxon>Bolidophyceae</taxon>
        <taxon>Parmales</taxon>
        <taxon>Triparmaceae</taxon>
        <taxon>Tetraparma</taxon>
    </lineage>
</organism>
<name>A0ABQ6NEF0_9STRA</name>
<feature type="transmembrane region" description="Helical" evidence="1">
    <location>
        <begin position="273"/>
        <end position="290"/>
    </location>
</feature>
<dbReference type="Proteomes" id="UP001165060">
    <property type="component" value="Unassembled WGS sequence"/>
</dbReference>
<dbReference type="SUPFAM" id="SSF82199">
    <property type="entry name" value="SET domain"/>
    <property type="match status" value="1"/>
</dbReference>
<dbReference type="Pfam" id="PF00856">
    <property type="entry name" value="SET"/>
    <property type="match status" value="1"/>
</dbReference>
<gene>
    <name evidence="3" type="ORF">TeGR_g11932</name>
</gene>
<dbReference type="PROSITE" id="PS50280">
    <property type="entry name" value="SET"/>
    <property type="match status" value="1"/>
</dbReference>
<evidence type="ECO:0000313" key="3">
    <source>
        <dbReference type="EMBL" id="GMI58445.1"/>
    </source>
</evidence>
<reference evidence="3 4" key="1">
    <citation type="journal article" date="2023" name="Commun. Biol.">
        <title>Genome analysis of Parmales, the sister group of diatoms, reveals the evolutionary specialization of diatoms from phago-mixotrophs to photoautotrophs.</title>
        <authorList>
            <person name="Ban H."/>
            <person name="Sato S."/>
            <person name="Yoshikawa S."/>
            <person name="Yamada K."/>
            <person name="Nakamura Y."/>
            <person name="Ichinomiya M."/>
            <person name="Sato N."/>
            <person name="Blanc-Mathieu R."/>
            <person name="Endo H."/>
            <person name="Kuwata A."/>
            <person name="Ogata H."/>
        </authorList>
    </citation>
    <scope>NUCLEOTIDE SEQUENCE [LARGE SCALE GENOMIC DNA]</scope>
</reference>
<keyword evidence="1" id="KW-0472">Membrane</keyword>
<dbReference type="EMBL" id="BRYB01006471">
    <property type="protein sequence ID" value="GMI58445.1"/>
    <property type="molecule type" value="Genomic_DNA"/>
</dbReference>
<evidence type="ECO:0000256" key="1">
    <source>
        <dbReference type="SAM" id="Phobius"/>
    </source>
</evidence>
<feature type="domain" description="SET" evidence="2">
    <location>
        <begin position="92"/>
        <end position="222"/>
    </location>
</feature>